<dbReference type="PANTHER" id="PTHR15004:SF0">
    <property type="entry name" value="GLUTAMYL-TRNA(GLN) AMIDOTRANSFERASE SUBUNIT C, MITOCHONDRIAL"/>
    <property type="match status" value="1"/>
</dbReference>
<keyword evidence="1" id="KW-0547">Nucleotide-binding</keyword>
<dbReference type="SUPFAM" id="SSF141000">
    <property type="entry name" value="Glu-tRNAGln amidotransferase C subunit"/>
    <property type="match status" value="1"/>
</dbReference>
<name>A0A832DUD8_UNCKA</name>
<comment type="catalytic activity">
    <reaction evidence="1">
        <text>L-aspartyl-tRNA(Asn) + L-glutamine + ATP + H2O = L-asparaginyl-tRNA(Asn) + L-glutamate + ADP + phosphate + 2 H(+)</text>
        <dbReference type="Rhea" id="RHEA:14513"/>
        <dbReference type="Rhea" id="RHEA-COMP:9674"/>
        <dbReference type="Rhea" id="RHEA-COMP:9677"/>
        <dbReference type="ChEBI" id="CHEBI:15377"/>
        <dbReference type="ChEBI" id="CHEBI:15378"/>
        <dbReference type="ChEBI" id="CHEBI:29985"/>
        <dbReference type="ChEBI" id="CHEBI:30616"/>
        <dbReference type="ChEBI" id="CHEBI:43474"/>
        <dbReference type="ChEBI" id="CHEBI:58359"/>
        <dbReference type="ChEBI" id="CHEBI:78515"/>
        <dbReference type="ChEBI" id="CHEBI:78516"/>
        <dbReference type="ChEBI" id="CHEBI:456216"/>
    </reaction>
</comment>
<evidence type="ECO:0000313" key="2">
    <source>
        <dbReference type="EMBL" id="HEX61568.1"/>
    </source>
</evidence>
<reference evidence="2" key="1">
    <citation type="journal article" date="2020" name="mSystems">
        <title>Genome- and Community-Level Interaction Insights into Carbon Utilization and Element Cycling Functions of Hydrothermarchaeota in Hydrothermal Sediment.</title>
        <authorList>
            <person name="Zhou Z."/>
            <person name="Liu Y."/>
            <person name="Xu W."/>
            <person name="Pan J."/>
            <person name="Luo Z.H."/>
            <person name="Li M."/>
        </authorList>
    </citation>
    <scope>NUCLEOTIDE SEQUENCE [LARGE SCALE GENOMIC DNA]</scope>
    <source>
        <strain evidence="2">SpSt-361</strain>
    </source>
</reference>
<comment type="subunit">
    <text evidence="1">Heterotrimer of A, B and C subunits.</text>
</comment>
<keyword evidence="2" id="KW-0808">Transferase</keyword>
<dbReference type="Pfam" id="PF02686">
    <property type="entry name" value="GatC"/>
    <property type="match status" value="1"/>
</dbReference>
<sequence>MEMKKAVLDIDYIARLACLSLTPPEKKSFSQQLADVLAQIEELKKLDVAKVEPTFQTTGATDVLRRDEVRKERVLTAPEALANAKETERGYFRVPKII</sequence>
<comment type="function">
    <text evidence="1">Allows the formation of correctly charged Asn-tRNA(Asn) or Gln-tRNA(Gln) through the transamidation of misacylated Asp-tRNA(Asn) or Glu-tRNA(Gln) in organisms which lack either or both of asparaginyl-tRNA or glutaminyl-tRNA synthetases. The reaction takes place in the presence of glutamine and ATP through an activated phospho-Asp-tRNA(Asn) or phospho-Glu-tRNA(Gln).</text>
</comment>
<comment type="similarity">
    <text evidence="1">Belongs to the GatC family.</text>
</comment>
<dbReference type="InterPro" id="IPR003837">
    <property type="entry name" value="GatC"/>
</dbReference>
<dbReference type="GO" id="GO:0070681">
    <property type="term" value="P:glutaminyl-tRNAGln biosynthesis via transamidation"/>
    <property type="evidence" value="ECO:0007669"/>
    <property type="project" value="TreeGrafter"/>
</dbReference>
<evidence type="ECO:0000256" key="1">
    <source>
        <dbReference type="HAMAP-Rule" id="MF_00122"/>
    </source>
</evidence>
<protein>
    <recommendedName>
        <fullName evidence="1">Aspartyl/glutamyl-tRNA(Asn/Gln) amidotransferase subunit C</fullName>
        <shortName evidence="1">Asp/Glu-ADT subunit C</shortName>
        <ecNumber evidence="1">6.3.5.-</ecNumber>
    </recommendedName>
</protein>
<proteinExistence type="inferred from homology"/>
<dbReference type="GO" id="GO:0005524">
    <property type="term" value="F:ATP binding"/>
    <property type="evidence" value="ECO:0007669"/>
    <property type="project" value="UniProtKB-KW"/>
</dbReference>
<dbReference type="NCBIfam" id="TIGR00135">
    <property type="entry name" value="gatC"/>
    <property type="match status" value="1"/>
</dbReference>
<dbReference type="HAMAP" id="MF_00122">
    <property type="entry name" value="GatC"/>
    <property type="match status" value="1"/>
</dbReference>
<comment type="caution">
    <text evidence="2">The sequence shown here is derived from an EMBL/GenBank/DDBJ whole genome shotgun (WGS) entry which is preliminary data.</text>
</comment>
<keyword evidence="1" id="KW-0648">Protein biosynthesis</keyword>
<dbReference type="InterPro" id="IPR036113">
    <property type="entry name" value="Asp/Glu-ADT_sf_sub_c"/>
</dbReference>
<accession>A0A832DUD8</accession>
<dbReference type="GO" id="GO:0016740">
    <property type="term" value="F:transferase activity"/>
    <property type="evidence" value="ECO:0007669"/>
    <property type="project" value="UniProtKB-KW"/>
</dbReference>
<dbReference type="GO" id="GO:0006412">
    <property type="term" value="P:translation"/>
    <property type="evidence" value="ECO:0007669"/>
    <property type="project" value="UniProtKB-UniRule"/>
</dbReference>
<dbReference type="EMBL" id="DSPJ01000006">
    <property type="protein sequence ID" value="HEX61568.1"/>
    <property type="molecule type" value="Genomic_DNA"/>
</dbReference>
<dbReference type="EC" id="6.3.5.-" evidence="1"/>
<dbReference type="PANTHER" id="PTHR15004">
    <property type="entry name" value="GLUTAMYL-TRNA(GLN) AMIDOTRANSFERASE SUBUNIT C, MITOCHONDRIAL"/>
    <property type="match status" value="1"/>
</dbReference>
<keyword evidence="1" id="KW-0436">Ligase</keyword>
<dbReference type="GO" id="GO:0050567">
    <property type="term" value="F:glutaminyl-tRNA synthase (glutamine-hydrolyzing) activity"/>
    <property type="evidence" value="ECO:0007669"/>
    <property type="project" value="UniProtKB-UniRule"/>
</dbReference>
<organism evidence="2">
    <name type="scientific">candidate division WWE3 bacterium</name>
    <dbReference type="NCBI Taxonomy" id="2053526"/>
    <lineage>
        <taxon>Bacteria</taxon>
        <taxon>Katanobacteria</taxon>
    </lineage>
</organism>
<dbReference type="GO" id="GO:0006450">
    <property type="term" value="P:regulation of translational fidelity"/>
    <property type="evidence" value="ECO:0007669"/>
    <property type="project" value="InterPro"/>
</dbReference>
<dbReference type="AlphaFoldDB" id="A0A832DUD8"/>
<comment type="catalytic activity">
    <reaction evidence="1">
        <text>L-glutamyl-tRNA(Gln) + L-glutamine + ATP + H2O = L-glutaminyl-tRNA(Gln) + L-glutamate + ADP + phosphate + H(+)</text>
        <dbReference type="Rhea" id="RHEA:17521"/>
        <dbReference type="Rhea" id="RHEA-COMP:9681"/>
        <dbReference type="Rhea" id="RHEA-COMP:9684"/>
        <dbReference type="ChEBI" id="CHEBI:15377"/>
        <dbReference type="ChEBI" id="CHEBI:15378"/>
        <dbReference type="ChEBI" id="CHEBI:29985"/>
        <dbReference type="ChEBI" id="CHEBI:30616"/>
        <dbReference type="ChEBI" id="CHEBI:43474"/>
        <dbReference type="ChEBI" id="CHEBI:58359"/>
        <dbReference type="ChEBI" id="CHEBI:78520"/>
        <dbReference type="ChEBI" id="CHEBI:78521"/>
        <dbReference type="ChEBI" id="CHEBI:456216"/>
    </reaction>
</comment>
<keyword evidence="1" id="KW-0067">ATP-binding</keyword>
<dbReference type="Gene3D" id="1.10.20.60">
    <property type="entry name" value="Glu-tRNAGln amidotransferase C subunit, N-terminal domain"/>
    <property type="match status" value="1"/>
</dbReference>
<gene>
    <name evidence="1 2" type="primary">gatC</name>
    <name evidence="2" type="ORF">ENR01_00165</name>
</gene>